<evidence type="ECO:0000256" key="1">
    <source>
        <dbReference type="ARBA" id="ARBA00011063"/>
    </source>
</evidence>
<comment type="similarity">
    <text evidence="1">Belongs to the low molecular weight phosphotyrosine protein phosphatase family.</text>
</comment>
<dbReference type="InterPro" id="IPR023485">
    <property type="entry name" value="Ptyr_pPase"/>
</dbReference>
<name>A0AAV5RBQ1_PICKL</name>
<keyword evidence="7" id="KW-1185">Reference proteome</keyword>
<dbReference type="CDD" id="cd16343">
    <property type="entry name" value="LMWPTP"/>
    <property type="match status" value="1"/>
</dbReference>
<comment type="caution">
    <text evidence="6">The sequence shown here is derived from an EMBL/GenBank/DDBJ whole genome shotgun (WGS) entry which is preliminary data.</text>
</comment>
<keyword evidence="2" id="KW-0378">Hydrolase</keyword>
<evidence type="ECO:0000256" key="3">
    <source>
        <dbReference type="ARBA" id="ARBA00022912"/>
    </source>
</evidence>
<dbReference type="GO" id="GO:0004725">
    <property type="term" value="F:protein tyrosine phosphatase activity"/>
    <property type="evidence" value="ECO:0007669"/>
    <property type="project" value="InterPro"/>
</dbReference>
<dbReference type="InterPro" id="IPR036196">
    <property type="entry name" value="Ptyr_pPase_sf"/>
</dbReference>
<evidence type="ECO:0000313" key="6">
    <source>
        <dbReference type="EMBL" id="GMM48720.1"/>
    </source>
</evidence>
<dbReference type="InterPro" id="IPR050438">
    <property type="entry name" value="LMW_PTPase"/>
</dbReference>
<evidence type="ECO:0000256" key="2">
    <source>
        <dbReference type="ARBA" id="ARBA00022801"/>
    </source>
</evidence>
<dbReference type="SMART" id="SM00226">
    <property type="entry name" value="LMWPc"/>
    <property type="match status" value="1"/>
</dbReference>
<feature type="active site" evidence="4">
    <location>
        <position position="14"/>
    </location>
</feature>
<keyword evidence="3" id="KW-0904">Protein phosphatase</keyword>
<organism evidence="6 7">
    <name type="scientific">Pichia kluyveri</name>
    <name type="common">Yeast</name>
    <dbReference type="NCBI Taxonomy" id="36015"/>
    <lineage>
        <taxon>Eukaryota</taxon>
        <taxon>Fungi</taxon>
        <taxon>Dikarya</taxon>
        <taxon>Ascomycota</taxon>
        <taxon>Saccharomycotina</taxon>
        <taxon>Pichiomycetes</taxon>
        <taxon>Pichiales</taxon>
        <taxon>Pichiaceae</taxon>
        <taxon>Pichia</taxon>
    </lineage>
</organism>
<feature type="active site" description="Nucleophile" evidence="4">
    <location>
        <position position="8"/>
    </location>
</feature>
<feature type="domain" description="Phosphotyrosine protein phosphatase I" evidence="5">
    <location>
        <begin position="2"/>
        <end position="110"/>
    </location>
</feature>
<dbReference type="InterPro" id="IPR017867">
    <property type="entry name" value="Tyr_phospatase_low_mol_wt"/>
</dbReference>
<dbReference type="PANTHER" id="PTHR11717:SF7">
    <property type="entry name" value="LOW MOLECULAR WEIGHT PHOSPHOTYROSINE PROTEIN PHOSPHATASE"/>
    <property type="match status" value="1"/>
</dbReference>
<accession>A0AAV5RBQ1</accession>
<protein>
    <submittedName>
        <fullName evidence="6">Tyrosine protein phosphatase</fullName>
    </submittedName>
</protein>
<dbReference type="SUPFAM" id="SSF52788">
    <property type="entry name" value="Phosphotyrosine protein phosphatases I"/>
    <property type="match status" value="1"/>
</dbReference>
<sequence length="115" mass="13030">MVSVAFVCLGNICRSPMAEAVFKELSHNDSRITKVESFGTAGYHIGETPDHRTIQACEKHNIPINHNAKQLKSQHLHQFDYILCMDEANLRNVKRLQNDKSTAIIQLFESLSTMC</sequence>
<evidence type="ECO:0000256" key="4">
    <source>
        <dbReference type="PIRSR" id="PIRSR617867-1"/>
    </source>
</evidence>
<reference evidence="6 7" key="1">
    <citation type="journal article" date="2023" name="Elife">
        <title>Identification of key yeast species and microbe-microbe interactions impacting larval growth of Drosophila in the wild.</title>
        <authorList>
            <person name="Mure A."/>
            <person name="Sugiura Y."/>
            <person name="Maeda R."/>
            <person name="Honda K."/>
            <person name="Sakurai N."/>
            <person name="Takahashi Y."/>
            <person name="Watada M."/>
            <person name="Katoh T."/>
            <person name="Gotoh A."/>
            <person name="Gotoh Y."/>
            <person name="Taniguchi I."/>
            <person name="Nakamura K."/>
            <person name="Hayashi T."/>
            <person name="Katayama T."/>
            <person name="Uemura T."/>
            <person name="Hattori Y."/>
        </authorList>
    </citation>
    <scope>NUCLEOTIDE SEQUENCE [LARGE SCALE GENOMIC DNA]</scope>
    <source>
        <strain evidence="6 7">PK-24</strain>
    </source>
</reference>
<evidence type="ECO:0000313" key="7">
    <source>
        <dbReference type="Proteomes" id="UP001378960"/>
    </source>
</evidence>
<dbReference type="Gene3D" id="3.40.50.2300">
    <property type="match status" value="1"/>
</dbReference>
<evidence type="ECO:0000259" key="5">
    <source>
        <dbReference type="SMART" id="SM00226"/>
    </source>
</evidence>
<dbReference type="EMBL" id="BTGB01000009">
    <property type="protein sequence ID" value="GMM48720.1"/>
    <property type="molecule type" value="Genomic_DNA"/>
</dbReference>
<dbReference type="AlphaFoldDB" id="A0AAV5RBQ1"/>
<dbReference type="PRINTS" id="PR00719">
    <property type="entry name" value="LMWPTPASE"/>
</dbReference>
<proteinExistence type="inferred from homology"/>
<dbReference type="Proteomes" id="UP001378960">
    <property type="component" value="Unassembled WGS sequence"/>
</dbReference>
<dbReference type="PANTHER" id="PTHR11717">
    <property type="entry name" value="LOW MOLECULAR WEIGHT PROTEIN TYROSINE PHOSPHATASE"/>
    <property type="match status" value="1"/>
</dbReference>
<dbReference type="Pfam" id="PF01451">
    <property type="entry name" value="LMWPc"/>
    <property type="match status" value="1"/>
</dbReference>
<gene>
    <name evidence="6" type="ORF">DAPK24_053180</name>
</gene>